<organism evidence="2 3">
    <name type="scientific">Seongchinamella sediminis</name>
    <dbReference type="NCBI Taxonomy" id="2283635"/>
    <lineage>
        <taxon>Bacteria</taxon>
        <taxon>Pseudomonadati</taxon>
        <taxon>Pseudomonadota</taxon>
        <taxon>Gammaproteobacteria</taxon>
        <taxon>Cellvibrionales</taxon>
        <taxon>Halieaceae</taxon>
        <taxon>Seongchinamella</taxon>
    </lineage>
</organism>
<dbReference type="RefSeq" id="WP_117952899.1">
    <property type="nucleotide sequence ID" value="NZ_QRAN01000003.1"/>
</dbReference>
<dbReference type="Gene3D" id="3.10.620.30">
    <property type="match status" value="1"/>
</dbReference>
<dbReference type="PANTHER" id="PTHR33490">
    <property type="entry name" value="BLR5614 PROTEIN-RELATED"/>
    <property type="match status" value="1"/>
</dbReference>
<keyword evidence="3" id="KW-1185">Reference proteome</keyword>
<evidence type="ECO:0000313" key="2">
    <source>
        <dbReference type="EMBL" id="RLQ23132.1"/>
    </source>
</evidence>
<protein>
    <submittedName>
        <fullName evidence="2">Transglutaminase family protein</fullName>
    </submittedName>
</protein>
<feature type="domain" description="Transglutaminase-like" evidence="1">
    <location>
        <begin position="74"/>
        <end position="146"/>
    </location>
</feature>
<dbReference type="EMBL" id="QRAN01000003">
    <property type="protein sequence ID" value="RLQ23132.1"/>
    <property type="molecule type" value="Genomic_DNA"/>
</dbReference>
<gene>
    <name evidence="2" type="ORF">DWB85_03960</name>
</gene>
<dbReference type="AlphaFoldDB" id="A0A3L7E426"/>
<accession>A0A3L7E426</accession>
<evidence type="ECO:0000313" key="3">
    <source>
        <dbReference type="Proteomes" id="UP000265509"/>
    </source>
</evidence>
<dbReference type="InterPro" id="IPR038765">
    <property type="entry name" value="Papain-like_cys_pep_sf"/>
</dbReference>
<proteinExistence type="predicted"/>
<evidence type="ECO:0000259" key="1">
    <source>
        <dbReference type="SMART" id="SM00460"/>
    </source>
</evidence>
<name>A0A3L7E426_9GAMM</name>
<reference evidence="2 3" key="1">
    <citation type="submission" date="2018-07" db="EMBL/GenBank/DDBJ databases">
        <title>Halioglobus sp. genome submission.</title>
        <authorList>
            <person name="Ye M.-Q."/>
            <person name="Du Z.-J."/>
        </authorList>
    </citation>
    <scope>NUCLEOTIDE SEQUENCE [LARGE SCALE GENOMIC DNA]</scope>
    <source>
        <strain evidence="2 3">U0301</strain>
    </source>
</reference>
<sequence length="233" mass="26333">MQPTAELEPVEPFLESSFYIDADAPAIQRFARDHAGTGDDLSRAVWLYYAVRDGIRYNPYAVGVEPASFRASAVLAAGEGWCVPKAVLLAAVCRASGIPARLGFADVRNHLSTERLRESMETEIFYFHGYTTIFLEGRWVKATPAFNRALCDKFGLRPLEFNGREDSIYHEFDQAGNRHMEYLNDRGEYPDLPFDDIMAVFREHYPRMMAQLNAAPALAAGDWQADVEREIAR</sequence>
<dbReference type="InterPro" id="IPR002931">
    <property type="entry name" value="Transglutaminase-like"/>
</dbReference>
<dbReference type="PANTHER" id="PTHR33490:SF3">
    <property type="entry name" value="CONSERVED INTEGRAL MEMBRANE PROTEIN"/>
    <property type="match status" value="1"/>
</dbReference>
<comment type="caution">
    <text evidence="2">The sequence shown here is derived from an EMBL/GenBank/DDBJ whole genome shotgun (WGS) entry which is preliminary data.</text>
</comment>
<dbReference type="OrthoDB" id="4697328at2"/>
<dbReference type="SUPFAM" id="SSF54001">
    <property type="entry name" value="Cysteine proteinases"/>
    <property type="match status" value="1"/>
</dbReference>
<dbReference type="SMART" id="SM00460">
    <property type="entry name" value="TGc"/>
    <property type="match status" value="1"/>
</dbReference>
<dbReference type="Pfam" id="PF01841">
    <property type="entry name" value="Transglut_core"/>
    <property type="match status" value="1"/>
</dbReference>
<dbReference type="Proteomes" id="UP000265509">
    <property type="component" value="Unassembled WGS sequence"/>
</dbReference>